<sequence>AAVVQVPPFPRVARPHGPLVRSCTSSCRRALGLAVTPLAPRHRLVRAPSSVSERRAVPRQVHDGRQHAPRGWLVRRTRGAQPCPPLDPVVRAQQVAVEDLGVLRVGLLVGLASARLARAAAVAATSVRRVALALTRRRVADRPSVRLGAVVLLLPGAAGHLCRAPRAAGRPPAGAAAARSRHDARLAQARPVAAVPRHEPGRHVALALAVAHTRPAPPPLAPLDDAPPARQPAPGPRPARQLCRTARRTASSRQPAVELVVALARVRLVVVARVHGPAAQPRRPRRARPAAAAAAAAALLSARAGAQRVVDGVGDGRGRKVLQRGRRQRVRRAVPRHVVRGARRPAAARRRLAEPVHARRREDWRRARPAAAAQGLGRDDHDGDAGVGARGRAGAPRRQPPPVVGPPRRRHYRRRRRRRRRCRQEAGRRRTRRERFARLLLRLPLLVPLCSLAFLRRHLVELAHHHPPERHLGRLDSHQRRRRRRRRRDVLDDVRLRAVGPFDRRPAHVHDPDLVRDARRRPVPVHAAGRPAQPGRDGRARRRVVHERLEVPRRADRQRGAGRWGDDRGAAGAGARAEEERRGAGREREEVGPPRAGQAREGDPLRASGAERSSATDTLVLPTLSLALAPRPRHARVGAP</sequence>
<feature type="region of interest" description="Disordered" evidence="1">
    <location>
        <begin position="46"/>
        <end position="67"/>
    </location>
</feature>
<dbReference type="EMBL" id="KQ474089">
    <property type="protein sequence ID" value="KPV72021.1"/>
    <property type="molecule type" value="Genomic_DNA"/>
</dbReference>
<feature type="compositionally biased region" description="Basic and acidic residues" evidence="1">
    <location>
        <begin position="503"/>
        <end position="517"/>
    </location>
</feature>
<feature type="region of interest" description="Disordered" evidence="1">
    <location>
        <begin position="340"/>
        <end position="429"/>
    </location>
</feature>
<dbReference type="GeneID" id="28978668"/>
<feature type="region of interest" description="Disordered" evidence="1">
    <location>
        <begin position="165"/>
        <end position="198"/>
    </location>
</feature>
<evidence type="ECO:0000256" key="1">
    <source>
        <dbReference type="SAM" id="MobiDB-lite"/>
    </source>
</evidence>
<feature type="compositionally biased region" description="Basic and acidic residues" evidence="1">
    <location>
        <begin position="576"/>
        <end position="604"/>
    </location>
</feature>
<dbReference type="AlphaFoldDB" id="A0A0N8PZD5"/>
<name>A0A0N8PZD5_RHOGW</name>
<accession>A0A0N8PZD5</accession>
<feature type="compositionally biased region" description="Basic and acidic residues" evidence="1">
    <location>
        <begin position="546"/>
        <end position="569"/>
    </location>
</feature>
<keyword evidence="3" id="KW-1185">Reference proteome</keyword>
<proteinExistence type="predicted"/>
<protein>
    <submittedName>
        <fullName evidence="2">Uncharacterized protein</fullName>
    </submittedName>
</protein>
<evidence type="ECO:0000313" key="2">
    <source>
        <dbReference type="EMBL" id="KPV72021.1"/>
    </source>
</evidence>
<reference evidence="2 3" key="1">
    <citation type="journal article" date="2015" name="Front. Microbiol.">
        <title>Genome sequence of the plant growth promoting endophytic yeast Rhodotorula graminis WP1.</title>
        <authorList>
            <person name="Firrincieli A."/>
            <person name="Otillar R."/>
            <person name="Salamov A."/>
            <person name="Schmutz J."/>
            <person name="Khan Z."/>
            <person name="Redman R.S."/>
            <person name="Fleck N.D."/>
            <person name="Lindquist E."/>
            <person name="Grigoriev I.V."/>
            <person name="Doty S.L."/>
        </authorList>
    </citation>
    <scope>NUCLEOTIDE SEQUENCE [LARGE SCALE GENOMIC DNA]</scope>
    <source>
        <strain evidence="2 3">WP1</strain>
    </source>
</reference>
<evidence type="ECO:0000313" key="3">
    <source>
        <dbReference type="Proteomes" id="UP000053890"/>
    </source>
</evidence>
<feature type="compositionally biased region" description="Basic and acidic residues" evidence="1">
    <location>
        <begin position="351"/>
        <end position="366"/>
    </location>
</feature>
<feature type="region of interest" description="Disordered" evidence="1">
    <location>
        <begin position="215"/>
        <end position="250"/>
    </location>
</feature>
<feature type="compositionally biased region" description="Basic and acidic residues" evidence="1">
    <location>
        <begin position="52"/>
        <end position="66"/>
    </location>
</feature>
<gene>
    <name evidence="2" type="ORF">RHOBADRAFT_56157</name>
</gene>
<dbReference type="Proteomes" id="UP000053890">
    <property type="component" value="Unassembled WGS sequence"/>
</dbReference>
<feature type="compositionally biased region" description="Basic residues" evidence="1">
    <location>
        <begin position="340"/>
        <end position="350"/>
    </location>
</feature>
<dbReference type="RefSeq" id="XP_018268070.1">
    <property type="nucleotide sequence ID" value="XM_018418220.1"/>
</dbReference>
<feature type="compositionally biased region" description="Low complexity" evidence="1">
    <location>
        <begin position="165"/>
        <end position="178"/>
    </location>
</feature>
<feature type="region of interest" description="Disordered" evidence="1">
    <location>
        <begin position="503"/>
        <end position="621"/>
    </location>
</feature>
<feature type="non-terminal residue" evidence="2">
    <location>
        <position position="1"/>
    </location>
</feature>
<feature type="compositionally biased region" description="Basic residues" evidence="1">
    <location>
        <begin position="407"/>
        <end position="422"/>
    </location>
</feature>
<organism evidence="2 3">
    <name type="scientific">Rhodotorula graminis (strain WP1)</name>
    <dbReference type="NCBI Taxonomy" id="578459"/>
    <lineage>
        <taxon>Eukaryota</taxon>
        <taxon>Fungi</taxon>
        <taxon>Dikarya</taxon>
        <taxon>Basidiomycota</taxon>
        <taxon>Pucciniomycotina</taxon>
        <taxon>Microbotryomycetes</taxon>
        <taxon>Sporidiobolales</taxon>
        <taxon>Sporidiobolaceae</taxon>
        <taxon>Rhodotorula</taxon>
    </lineage>
</organism>